<organism evidence="2 4">
    <name type="scientific">Paraburkholderia madseniana</name>
    <dbReference type="NCBI Taxonomy" id="2599607"/>
    <lineage>
        <taxon>Bacteria</taxon>
        <taxon>Pseudomonadati</taxon>
        <taxon>Pseudomonadota</taxon>
        <taxon>Betaproteobacteria</taxon>
        <taxon>Burkholderiales</taxon>
        <taxon>Burkholderiaceae</taxon>
        <taxon>Paraburkholderia</taxon>
    </lineage>
</organism>
<dbReference type="Proteomes" id="UP001209412">
    <property type="component" value="Unassembled WGS sequence"/>
</dbReference>
<keyword evidence="3" id="KW-1185">Reference proteome</keyword>
<accession>A0AAP5EZB1</accession>
<name>A0AAP5EZB1_9BURK</name>
<evidence type="ECO:0000313" key="4">
    <source>
        <dbReference type="Proteomes" id="UP001242288"/>
    </source>
</evidence>
<gene>
    <name evidence="2" type="ORF">NIE36_37410</name>
    <name evidence="1" type="ORF">OSB80_37495</name>
</gene>
<dbReference type="Proteomes" id="UP001242288">
    <property type="component" value="Unassembled WGS sequence"/>
</dbReference>
<evidence type="ECO:0000313" key="1">
    <source>
        <dbReference type="EMBL" id="MCX4150990.1"/>
    </source>
</evidence>
<comment type="caution">
    <text evidence="2">The sequence shown here is derived from an EMBL/GenBank/DDBJ whole genome shotgun (WGS) entry which is preliminary data.</text>
</comment>
<evidence type="ECO:0000313" key="3">
    <source>
        <dbReference type="Proteomes" id="UP001209412"/>
    </source>
</evidence>
<dbReference type="RefSeq" id="WP_266241727.1">
    <property type="nucleotide sequence ID" value="NZ_JAMXWF010000048.1"/>
</dbReference>
<protein>
    <submittedName>
        <fullName evidence="2">Uncharacterized protein</fullName>
    </submittedName>
</protein>
<sequence length="124" mass="13942">MRRFDRMTRVWNHPLLLAMLNTVRIPAVLTAICDDGGNMTTIERLPELDMTNAQASTFFGCEWIDRYGQAICKVLPHQPMRETYARGCMAAGAVRVVTYDITAPAGTDLDAAFNFARNNMRLKS</sequence>
<dbReference type="AlphaFoldDB" id="A0AAP5EZB1"/>
<dbReference type="EMBL" id="JAMXWF010000048">
    <property type="protein sequence ID" value="MDQ6412805.1"/>
    <property type="molecule type" value="Genomic_DNA"/>
</dbReference>
<dbReference type="EMBL" id="JAPKHW010000048">
    <property type="protein sequence ID" value="MCX4150990.1"/>
    <property type="molecule type" value="Genomic_DNA"/>
</dbReference>
<evidence type="ECO:0000313" key="2">
    <source>
        <dbReference type="EMBL" id="MDQ6412805.1"/>
    </source>
</evidence>
<proteinExistence type="predicted"/>
<reference evidence="2" key="1">
    <citation type="submission" date="2022-06" db="EMBL/GenBank/DDBJ databases">
        <title>PHB producers.</title>
        <authorList>
            <person name="Besaury L."/>
        </authorList>
    </citation>
    <scope>NUCLEOTIDE SEQUENCE</scope>
    <source>
        <strain evidence="2 3">SEWS6</strain>
    </source>
</reference>